<comment type="caution">
    <text evidence="3">The sequence shown here is derived from an EMBL/GenBank/DDBJ whole genome shotgun (WGS) entry which is preliminary data.</text>
</comment>
<dbReference type="PROSITE" id="PS51462">
    <property type="entry name" value="NUDIX"/>
    <property type="match status" value="1"/>
</dbReference>
<dbReference type="AlphaFoldDB" id="A0A0W8FM14"/>
<dbReference type="Pfam" id="PF00293">
    <property type="entry name" value="NUDIX"/>
    <property type="match status" value="1"/>
</dbReference>
<protein>
    <submittedName>
        <fullName evidence="3">Mutt-like protein</fullName>
    </submittedName>
</protein>
<dbReference type="GO" id="GO:0006167">
    <property type="term" value="P:AMP biosynthetic process"/>
    <property type="evidence" value="ECO:0007669"/>
    <property type="project" value="TreeGrafter"/>
</dbReference>
<gene>
    <name evidence="3" type="ORF">ASZ90_008244</name>
</gene>
<dbReference type="Gene3D" id="3.90.79.10">
    <property type="entry name" value="Nucleoside Triphosphate Pyrophosphohydrolase"/>
    <property type="match status" value="1"/>
</dbReference>
<dbReference type="GO" id="GO:0006754">
    <property type="term" value="P:ATP biosynthetic process"/>
    <property type="evidence" value="ECO:0007669"/>
    <property type="project" value="TreeGrafter"/>
</dbReference>
<dbReference type="CDD" id="cd04662">
    <property type="entry name" value="NUDIX_Hydrolase"/>
    <property type="match status" value="1"/>
</dbReference>
<evidence type="ECO:0000256" key="1">
    <source>
        <dbReference type="ARBA" id="ARBA00022801"/>
    </source>
</evidence>
<reference evidence="3" key="1">
    <citation type="journal article" date="2015" name="Proc. Natl. Acad. Sci. U.S.A.">
        <title>Networks of energetic and metabolic interactions define dynamics in microbial communities.</title>
        <authorList>
            <person name="Embree M."/>
            <person name="Liu J.K."/>
            <person name="Al-Bassam M.M."/>
            <person name="Zengler K."/>
        </authorList>
    </citation>
    <scope>NUCLEOTIDE SEQUENCE</scope>
</reference>
<dbReference type="InterPro" id="IPR020084">
    <property type="entry name" value="NUDIX_hydrolase_CS"/>
</dbReference>
<proteinExistence type="predicted"/>
<dbReference type="InterPro" id="IPR015797">
    <property type="entry name" value="NUDIX_hydrolase-like_dom_sf"/>
</dbReference>
<organism evidence="3">
    <name type="scientific">hydrocarbon metagenome</name>
    <dbReference type="NCBI Taxonomy" id="938273"/>
    <lineage>
        <taxon>unclassified sequences</taxon>
        <taxon>metagenomes</taxon>
        <taxon>ecological metagenomes</taxon>
    </lineage>
</organism>
<dbReference type="InterPro" id="IPR000086">
    <property type="entry name" value="NUDIX_hydrolase_dom"/>
</dbReference>
<name>A0A0W8FM14_9ZZZZ</name>
<evidence type="ECO:0000313" key="3">
    <source>
        <dbReference type="EMBL" id="KUG21974.1"/>
    </source>
</evidence>
<sequence length="156" mass="17768">MTKTSAGILLYRIVEGKLEVFLVHPGGPYWEKKDEGAWSVPKGEFEAGEDSLETARREFWEETGSDVTGDFMELKPLKQPSGKIVYVWAVEGNIDATSIKSNLFKMEWPPNSGKEQEFLEVDRGDWFKIPQAREKLLKGQVGFLDELQKKLGRSEE</sequence>
<accession>A0A0W8FM14</accession>
<dbReference type="EMBL" id="LNQE01000999">
    <property type="protein sequence ID" value="KUG21974.1"/>
    <property type="molecule type" value="Genomic_DNA"/>
</dbReference>
<dbReference type="PROSITE" id="PS00893">
    <property type="entry name" value="NUDIX_BOX"/>
    <property type="match status" value="1"/>
</dbReference>
<dbReference type="InterPro" id="IPR051325">
    <property type="entry name" value="Nudix_hydrolase_domain"/>
</dbReference>
<dbReference type="SUPFAM" id="SSF55811">
    <property type="entry name" value="Nudix"/>
    <property type="match status" value="1"/>
</dbReference>
<evidence type="ECO:0000259" key="2">
    <source>
        <dbReference type="PROSITE" id="PS51462"/>
    </source>
</evidence>
<dbReference type="PANTHER" id="PTHR21340">
    <property type="entry name" value="DIADENOSINE 5,5-P1,P4-TETRAPHOSPHATE PYROPHOSPHOHYDROLASE MUTT"/>
    <property type="match status" value="1"/>
</dbReference>
<dbReference type="PANTHER" id="PTHR21340:SF7">
    <property type="entry name" value="NUDIX HYDROLASE DOMAIN-CONTAINING PROTEIN"/>
    <property type="match status" value="1"/>
</dbReference>
<keyword evidence="1" id="KW-0378">Hydrolase</keyword>
<dbReference type="GO" id="GO:0004081">
    <property type="term" value="F:bis(5'-nucleosyl)-tetraphosphatase (asymmetrical) activity"/>
    <property type="evidence" value="ECO:0007669"/>
    <property type="project" value="TreeGrafter"/>
</dbReference>
<feature type="domain" description="Nudix hydrolase" evidence="2">
    <location>
        <begin position="1"/>
        <end position="150"/>
    </location>
</feature>